<organism evidence="2 3">
    <name type="scientific">Coniosporium apollinis</name>
    <dbReference type="NCBI Taxonomy" id="61459"/>
    <lineage>
        <taxon>Eukaryota</taxon>
        <taxon>Fungi</taxon>
        <taxon>Dikarya</taxon>
        <taxon>Ascomycota</taxon>
        <taxon>Pezizomycotina</taxon>
        <taxon>Dothideomycetes</taxon>
        <taxon>Dothideomycetes incertae sedis</taxon>
        <taxon>Coniosporium</taxon>
    </lineage>
</organism>
<feature type="compositionally biased region" description="Polar residues" evidence="1">
    <location>
        <begin position="459"/>
        <end position="468"/>
    </location>
</feature>
<keyword evidence="3" id="KW-1185">Reference proteome</keyword>
<feature type="compositionally biased region" description="Polar residues" evidence="1">
    <location>
        <begin position="314"/>
        <end position="324"/>
    </location>
</feature>
<feature type="region of interest" description="Disordered" evidence="1">
    <location>
        <begin position="396"/>
        <end position="445"/>
    </location>
</feature>
<feature type="compositionally biased region" description="Polar residues" evidence="1">
    <location>
        <begin position="423"/>
        <end position="435"/>
    </location>
</feature>
<name>A0ABQ9NXQ7_9PEZI</name>
<feature type="region of interest" description="Disordered" evidence="1">
    <location>
        <begin position="459"/>
        <end position="572"/>
    </location>
</feature>
<accession>A0ABQ9NXQ7</accession>
<feature type="region of interest" description="Disordered" evidence="1">
    <location>
        <begin position="288"/>
        <end position="349"/>
    </location>
</feature>
<evidence type="ECO:0000313" key="2">
    <source>
        <dbReference type="EMBL" id="KAJ9667170.1"/>
    </source>
</evidence>
<evidence type="ECO:0000256" key="1">
    <source>
        <dbReference type="SAM" id="MobiDB-lite"/>
    </source>
</evidence>
<feature type="region of interest" description="Disordered" evidence="1">
    <location>
        <begin position="1"/>
        <end position="29"/>
    </location>
</feature>
<reference evidence="2" key="1">
    <citation type="submission" date="2022-10" db="EMBL/GenBank/DDBJ databases">
        <title>Culturing micro-colonial fungi from biological soil crusts in the Mojave desert and describing Neophaeococcomyces mojavensis, and introducing the new genera and species Taxawa tesnikishii.</title>
        <authorList>
            <person name="Kurbessoian T."/>
            <person name="Stajich J.E."/>
        </authorList>
    </citation>
    <scope>NUCLEOTIDE SEQUENCE</scope>
    <source>
        <strain evidence="2">TK_1</strain>
    </source>
</reference>
<evidence type="ECO:0000313" key="3">
    <source>
        <dbReference type="Proteomes" id="UP001172684"/>
    </source>
</evidence>
<protein>
    <submittedName>
        <fullName evidence="2">Uncharacterized protein</fullName>
    </submittedName>
</protein>
<feature type="compositionally biased region" description="Polar residues" evidence="1">
    <location>
        <begin position="295"/>
        <end position="305"/>
    </location>
</feature>
<proteinExistence type="predicted"/>
<dbReference type="Proteomes" id="UP001172684">
    <property type="component" value="Unassembled WGS sequence"/>
</dbReference>
<comment type="caution">
    <text evidence="2">The sequence shown here is derived from an EMBL/GenBank/DDBJ whole genome shotgun (WGS) entry which is preliminary data.</text>
</comment>
<dbReference type="EMBL" id="JAPDRL010000014">
    <property type="protein sequence ID" value="KAJ9667170.1"/>
    <property type="molecule type" value="Genomic_DNA"/>
</dbReference>
<feature type="compositionally biased region" description="Basic and acidic residues" evidence="1">
    <location>
        <begin position="524"/>
        <end position="536"/>
    </location>
</feature>
<sequence>MAAVRALYPNTTSSSRKGSSRSSQDHMSYRDLTSSDITQLARILSHAPPPFLHHSSPQVTAYKLATKKELEQIPARLENAKYFTFRGRFKYVYHYGRGDSGVLCELHAPLNYYLVRSLFHFVRREINDQIPAFISDLHEAGVLTKKQMAVFSVLDTVPGMWRSNFTDSFAAVRLDGGLAMSKWRRQEDHCYACMLARLGGDEQVVFALAAGILGRHRGKGIHIANSKRLLWIESWLSGFENRERMMDDSWALGKQLKALATKVRFGKMAARKVSNAQPEAKIRSFRQLAERDMQRSTATASTDRTLVNDEDSVSHQQLPGSSDGCSGEELRRVPSAESTYSQSEGDDEEYDDQIIESYKHRTIYAPAASSTALPGAIPPTSGAAMDAYATWIENEAYNPSPPRTHQTSESFTERDGSTAPLLRSNTVRASSQATETPKPRRKGAQTQAFSYINAISTDPSCSASSQGPFTDPFTDPLSQQDPRLSTASIGTLILDGPDENGRYTSKRSVRHESEQVSEQSASEARWKDFRRALRVDGDDEDENGGFGNGDRRESSGTTWSQFVTPRGPDGFF</sequence>
<feature type="compositionally biased region" description="Polar residues" evidence="1">
    <location>
        <begin position="476"/>
        <end position="489"/>
    </location>
</feature>
<feature type="compositionally biased region" description="Low complexity" evidence="1">
    <location>
        <begin position="13"/>
        <end position="22"/>
    </location>
</feature>
<gene>
    <name evidence="2" type="ORF">H2201_002690</name>
</gene>